<accession>A0A7W9II75</accession>
<keyword evidence="2" id="KW-1185">Reference proteome</keyword>
<organism evidence="1 2">
    <name type="scientific">Streptosporangium becharense</name>
    <dbReference type="NCBI Taxonomy" id="1816182"/>
    <lineage>
        <taxon>Bacteria</taxon>
        <taxon>Bacillati</taxon>
        <taxon>Actinomycetota</taxon>
        <taxon>Actinomycetes</taxon>
        <taxon>Streptosporangiales</taxon>
        <taxon>Streptosporangiaceae</taxon>
        <taxon>Streptosporangium</taxon>
    </lineage>
</organism>
<gene>
    <name evidence="1" type="ORF">F4562_003571</name>
</gene>
<dbReference type="AlphaFoldDB" id="A0A7W9II75"/>
<proteinExistence type="predicted"/>
<dbReference type="EMBL" id="JACHMP010000001">
    <property type="protein sequence ID" value="MBB5820509.1"/>
    <property type="molecule type" value="Genomic_DNA"/>
</dbReference>
<comment type="caution">
    <text evidence="1">The sequence shown here is derived from an EMBL/GenBank/DDBJ whole genome shotgun (WGS) entry which is preliminary data.</text>
</comment>
<reference evidence="1 2" key="1">
    <citation type="submission" date="2020-08" db="EMBL/GenBank/DDBJ databases">
        <title>Sequencing the genomes of 1000 actinobacteria strains.</title>
        <authorList>
            <person name="Klenk H.-P."/>
        </authorList>
    </citation>
    <scope>NUCLEOTIDE SEQUENCE [LARGE SCALE GENOMIC DNA]</scope>
    <source>
        <strain evidence="1 2">DSM 46887</strain>
    </source>
</reference>
<sequence>MPARLQHTDAALRLRKAGLRWTSSGGCADRHIRTCTSLEAVRSTTVASVIALRRRSDCPIVVTGGTEVGHAPGTYSHYAGYKLDIKPNRCINRYIRRNNSLQGVRGDGARLYGSSGTVYAREPDHWDILFH</sequence>
<name>A0A7W9II75_9ACTN</name>
<dbReference type="Proteomes" id="UP000540685">
    <property type="component" value="Unassembled WGS sequence"/>
</dbReference>
<evidence type="ECO:0000313" key="2">
    <source>
        <dbReference type="Proteomes" id="UP000540685"/>
    </source>
</evidence>
<dbReference type="RefSeq" id="WP_184543329.1">
    <property type="nucleotide sequence ID" value="NZ_JACHMP010000001.1"/>
</dbReference>
<evidence type="ECO:0008006" key="3">
    <source>
        <dbReference type="Google" id="ProtNLM"/>
    </source>
</evidence>
<protein>
    <recommendedName>
        <fullName evidence="3">Peptidase M15A C-terminal domain-containing protein</fullName>
    </recommendedName>
</protein>
<evidence type="ECO:0000313" key="1">
    <source>
        <dbReference type="EMBL" id="MBB5820509.1"/>
    </source>
</evidence>